<dbReference type="GO" id="GO:0009116">
    <property type="term" value="P:nucleoside metabolic process"/>
    <property type="evidence" value="ECO:0007669"/>
    <property type="project" value="InterPro"/>
</dbReference>
<dbReference type="OrthoDB" id="1577640at2759"/>
<accession>A0A9P8JXX0</accession>
<dbReference type="Gene3D" id="3.40.50.1580">
    <property type="entry name" value="Nucleoside phosphorylase domain"/>
    <property type="match status" value="1"/>
</dbReference>
<evidence type="ECO:0000313" key="2">
    <source>
        <dbReference type="Proteomes" id="UP000729357"/>
    </source>
</evidence>
<reference evidence="1" key="1">
    <citation type="journal article" date="2021" name="J Fungi (Basel)">
        <title>Virulence traits and population genomics of the black yeast Aureobasidium melanogenum.</title>
        <authorList>
            <person name="Cernosa A."/>
            <person name="Sun X."/>
            <person name="Gostincar C."/>
            <person name="Fang C."/>
            <person name="Gunde-Cimerman N."/>
            <person name="Song Z."/>
        </authorList>
    </citation>
    <scope>NUCLEOTIDE SEQUENCE</scope>
    <source>
        <strain evidence="1">EXF-9298</strain>
    </source>
</reference>
<name>A0A9P8JXX0_AURME</name>
<dbReference type="Proteomes" id="UP000729357">
    <property type="component" value="Unassembled WGS sequence"/>
</dbReference>
<dbReference type="InterPro" id="IPR053137">
    <property type="entry name" value="NLR-like"/>
</dbReference>
<dbReference type="AlphaFoldDB" id="A0A9P8JXX0"/>
<dbReference type="PANTHER" id="PTHR46082">
    <property type="entry name" value="ATP/GTP-BINDING PROTEIN-RELATED"/>
    <property type="match status" value="1"/>
</dbReference>
<feature type="non-terminal residue" evidence="1">
    <location>
        <position position="192"/>
    </location>
</feature>
<evidence type="ECO:0008006" key="3">
    <source>
        <dbReference type="Google" id="ProtNLM"/>
    </source>
</evidence>
<proteinExistence type="predicted"/>
<dbReference type="SUPFAM" id="SSF53167">
    <property type="entry name" value="Purine and uridine phosphorylases"/>
    <property type="match status" value="1"/>
</dbReference>
<dbReference type="InterPro" id="IPR035994">
    <property type="entry name" value="Nucleoside_phosphorylase_sf"/>
</dbReference>
<evidence type="ECO:0000313" key="1">
    <source>
        <dbReference type="EMBL" id="KAG9987921.1"/>
    </source>
</evidence>
<gene>
    <name evidence="1" type="ORF">KCU98_g2999</name>
</gene>
<protein>
    <recommendedName>
        <fullName evidence="3">Purine and uridine phosphorylase</fullName>
    </recommendedName>
</protein>
<dbReference type="PANTHER" id="PTHR46082:SF11">
    <property type="entry name" value="AAA+ ATPASE DOMAIN-CONTAINING PROTEIN-RELATED"/>
    <property type="match status" value="1"/>
</dbReference>
<keyword evidence="2" id="KW-1185">Reference proteome</keyword>
<dbReference type="EMBL" id="JAHFXS010000188">
    <property type="protein sequence ID" value="KAG9987921.1"/>
    <property type="molecule type" value="Genomic_DNA"/>
</dbReference>
<sequence length="192" mass="21385">MPRLRFQLAVVLASLPPDYPFPKLDKDRARYETVHRGLDLRDPHQKYRGIPIFDERPDHVPANNSNDHILGTMSSHNVVIAVLSNGQYGQTFATGVMKDMLHSFPSIKTGLMVAFGGGAPTTKHDIRLGDIVVSSPQDGTGGFYQYDHGKLIQGQRFYHTGFLDQPSTLVRTTVGGLMAQYKRRGHRIGETI</sequence>
<reference evidence="1" key="2">
    <citation type="submission" date="2021-08" db="EMBL/GenBank/DDBJ databases">
        <authorList>
            <person name="Gostincar C."/>
            <person name="Sun X."/>
            <person name="Song Z."/>
            <person name="Gunde-Cimerman N."/>
        </authorList>
    </citation>
    <scope>NUCLEOTIDE SEQUENCE</scope>
    <source>
        <strain evidence="1">EXF-9298</strain>
    </source>
</reference>
<dbReference type="GO" id="GO:0003824">
    <property type="term" value="F:catalytic activity"/>
    <property type="evidence" value="ECO:0007669"/>
    <property type="project" value="InterPro"/>
</dbReference>
<comment type="caution">
    <text evidence="1">The sequence shown here is derived from an EMBL/GenBank/DDBJ whole genome shotgun (WGS) entry which is preliminary data.</text>
</comment>
<organism evidence="1 2">
    <name type="scientific">Aureobasidium melanogenum</name>
    <name type="common">Aureobasidium pullulans var. melanogenum</name>
    <dbReference type="NCBI Taxonomy" id="46634"/>
    <lineage>
        <taxon>Eukaryota</taxon>
        <taxon>Fungi</taxon>
        <taxon>Dikarya</taxon>
        <taxon>Ascomycota</taxon>
        <taxon>Pezizomycotina</taxon>
        <taxon>Dothideomycetes</taxon>
        <taxon>Dothideomycetidae</taxon>
        <taxon>Dothideales</taxon>
        <taxon>Saccotheciaceae</taxon>
        <taxon>Aureobasidium</taxon>
    </lineage>
</organism>